<reference evidence="1 3" key="1">
    <citation type="submission" date="2020-06" db="EMBL/GenBank/DDBJ databases">
        <title>Anoxygenic phototrophic Chloroflexota member uses a Type I reaction center.</title>
        <authorList>
            <person name="Tsuji J.M."/>
            <person name="Shaw N.A."/>
            <person name="Nagashima S."/>
            <person name="Venkiteswaran J."/>
            <person name="Schiff S.L."/>
            <person name="Hanada S."/>
            <person name="Tank M."/>
            <person name="Neufeld J.D."/>
        </authorList>
    </citation>
    <scope>NUCLEOTIDE SEQUENCE [LARGE SCALE GENOMIC DNA]</scope>
    <source>
        <strain evidence="1">L227-S17</strain>
    </source>
</reference>
<evidence type="ECO:0000313" key="1">
    <source>
        <dbReference type="EMBL" id="NWJ47064.1"/>
    </source>
</evidence>
<protein>
    <submittedName>
        <fullName evidence="1">Uncharacterized protein</fullName>
    </submittedName>
</protein>
<accession>A0A8T7M4S4</accession>
<name>A0A8T7M4S4_9CHLR</name>
<dbReference type="EMBL" id="JACATZ010000002">
    <property type="protein sequence ID" value="NWJ47064.1"/>
    <property type="molecule type" value="Genomic_DNA"/>
</dbReference>
<evidence type="ECO:0000313" key="3">
    <source>
        <dbReference type="Proteomes" id="UP000521676"/>
    </source>
</evidence>
<keyword evidence="2" id="KW-0614">Plasmid</keyword>
<evidence type="ECO:0000313" key="2">
    <source>
        <dbReference type="EMBL" id="WJW70378.1"/>
    </source>
</evidence>
<geneLocation type="plasmid" evidence="2 4">
    <name>unnamed2</name>
</geneLocation>
<dbReference type="AlphaFoldDB" id="A0A8T7M4S4"/>
<proteinExistence type="predicted"/>
<evidence type="ECO:0000313" key="4">
    <source>
        <dbReference type="Proteomes" id="UP001431572"/>
    </source>
</evidence>
<reference evidence="2" key="2">
    <citation type="journal article" date="2024" name="Nature">
        <title>Anoxygenic phototroph of the Chloroflexota uses a type I reaction centre.</title>
        <authorList>
            <person name="Tsuji J.M."/>
            <person name="Shaw N.A."/>
            <person name="Nagashima S."/>
            <person name="Venkiteswaran J.J."/>
            <person name="Schiff S.L."/>
            <person name="Watanabe T."/>
            <person name="Fukui M."/>
            <person name="Hanada S."/>
            <person name="Tank M."/>
            <person name="Neufeld J.D."/>
        </authorList>
    </citation>
    <scope>NUCLEOTIDE SEQUENCE</scope>
    <source>
        <strain evidence="2">L227-S17</strain>
        <plasmid evidence="2 4">unnamed2</plasmid>
    </source>
</reference>
<dbReference type="Proteomes" id="UP000521676">
    <property type="component" value="Unassembled WGS sequence"/>
</dbReference>
<gene>
    <name evidence="1" type="ORF">HXX08_14480</name>
    <name evidence="2" type="ORF">OZ401_004952</name>
</gene>
<sequence>MNQYIAVQLEFWVAIAPDGNSFFINPPTPLLCEVIQSSNSQIALHELKAA</sequence>
<dbReference type="EMBL" id="CP128402">
    <property type="protein sequence ID" value="WJW70378.1"/>
    <property type="molecule type" value="Genomic_DNA"/>
</dbReference>
<keyword evidence="4" id="KW-1185">Reference proteome</keyword>
<organism evidence="1 3">
    <name type="scientific">Candidatus Chlorohelix allophototropha</name>
    <dbReference type="NCBI Taxonomy" id="3003348"/>
    <lineage>
        <taxon>Bacteria</taxon>
        <taxon>Bacillati</taxon>
        <taxon>Chloroflexota</taxon>
        <taxon>Chloroflexia</taxon>
        <taxon>Candidatus Chloroheliales</taxon>
        <taxon>Candidatus Chloroheliaceae</taxon>
        <taxon>Candidatus Chlorohelix</taxon>
    </lineage>
</organism>
<dbReference type="RefSeq" id="WP_341472247.1">
    <property type="nucleotide sequence ID" value="NZ_CP128402.1"/>
</dbReference>
<dbReference type="Proteomes" id="UP001431572">
    <property type="component" value="Plasmid unnamed2"/>
</dbReference>